<keyword evidence="2" id="KW-1133">Transmembrane helix</keyword>
<keyword evidence="4" id="KW-1185">Reference proteome</keyword>
<reference evidence="3 4" key="1">
    <citation type="submission" date="2024-09" db="EMBL/GenBank/DDBJ databases">
        <authorList>
            <person name="Sun Q."/>
            <person name="Mori K."/>
        </authorList>
    </citation>
    <scope>NUCLEOTIDE SEQUENCE [LARGE SCALE GENOMIC DNA]</scope>
    <source>
        <strain evidence="3 4">JCM 12520</strain>
    </source>
</reference>
<dbReference type="SUPFAM" id="SSF103481">
    <property type="entry name" value="Multidrug resistance efflux transporter EmrE"/>
    <property type="match status" value="1"/>
</dbReference>
<proteinExistence type="predicted"/>
<protein>
    <recommendedName>
        <fullName evidence="5">EamA domain-containing protein</fullName>
    </recommendedName>
</protein>
<evidence type="ECO:0000313" key="4">
    <source>
        <dbReference type="Proteomes" id="UP001589619"/>
    </source>
</evidence>
<dbReference type="Proteomes" id="UP001589619">
    <property type="component" value="Unassembled WGS sequence"/>
</dbReference>
<evidence type="ECO:0000313" key="3">
    <source>
        <dbReference type="EMBL" id="MFB9755363.1"/>
    </source>
</evidence>
<comment type="subcellular location">
    <subcellularLocation>
        <location evidence="1">Endomembrane system</location>
        <topology evidence="1">Multi-pass membrane protein</topology>
    </subcellularLocation>
</comment>
<evidence type="ECO:0008006" key="5">
    <source>
        <dbReference type="Google" id="ProtNLM"/>
    </source>
</evidence>
<keyword evidence="2" id="KW-0472">Membrane</keyword>
<feature type="transmembrane region" description="Helical" evidence="2">
    <location>
        <begin position="69"/>
        <end position="90"/>
    </location>
</feature>
<gene>
    <name evidence="3" type="ORF">ACFFNY_27625</name>
</gene>
<keyword evidence="2" id="KW-0812">Transmembrane</keyword>
<comment type="caution">
    <text evidence="3">The sequence shown here is derived from an EMBL/GenBank/DDBJ whole genome shotgun (WGS) entry which is preliminary data.</text>
</comment>
<feature type="transmembrane region" description="Helical" evidence="2">
    <location>
        <begin position="96"/>
        <end position="114"/>
    </location>
</feature>
<evidence type="ECO:0000256" key="1">
    <source>
        <dbReference type="ARBA" id="ARBA00004127"/>
    </source>
</evidence>
<evidence type="ECO:0000256" key="2">
    <source>
        <dbReference type="SAM" id="Phobius"/>
    </source>
</evidence>
<dbReference type="RefSeq" id="WP_344908218.1">
    <property type="nucleotide sequence ID" value="NZ_BAAAYO010000006.1"/>
</dbReference>
<accession>A0ABV5W4Z7</accession>
<organism evidence="3 4">
    <name type="scientific">Paenibacillus hodogayensis</name>
    <dbReference type="NCBI Taxonomy" id="279208"/>
    <lineage>
        <taxon>Bacteria</taxon>
        <taxon>Bacillati</taxon>
        <taxon>Bacillota</taxon>
        <taxon>Bacilli</taxon>
        <taxon>Bacillales</taxon>
        <taxon>Paenibacillaceae</taxon>
        <taxon>Paenibacillus</taxon>
    </lineage>
</organism>
<dbReference type="EMBL" id="JBHMAG010000018">
    <property type="protein sequence ID" value="MFB9755363.1"/>
    <property type="molecule type" value="Genomic_DNA"/>
</dbReference>
<dbReference type="InterPro" id="IPR037185">
    <property type="entry name" value="EmrE-like"/>
</dbReference>
<name>A0ABV5W4Z7_9BACL</name>
<feature type="transmembrane region" description="Helical" evidence="2">
    <location>
        <begin position="38"/>
        <end position="57"/>
    </location>
</feature>
<sequence>MTLLYAIALLFGGLLAVNAVIAYQSQHIDPAFWTTFWYQLKWLPVLFAANIMIGYGVKFTYKMFGNMTFALTFSKGIEILVCVGIGFMFLREVPNWKTWIGLTVIIAGFWISRLK</sequence>